<dbReference type="VEuPathDB" id="AmoebaDB:EHI8A_047140"/>
<dbReference type="InterPro" id="IPR020422">
    <property type="entry name" value="TYR_PHOSPHATASE_DUAL_dom"/>
</dbReference>
<dbReference type="FunFam" id="3.90.190.10:FF:000196">
    <property type="entry name" value="Dual specificity protein phosphatase putative"/>
    <property type="match status" value="1"/>
</dbReference>
<dbReference type="PROSITE" id="PS00383">
    <property type="entry name" value="TYR_PHOSPHATASE_1"/>
    <property type="match status" value="1"/>
</dbReference>
<dbReference type="Gene3D" id="3.90.190.10">
    <property type="entry name" value="Protein tyrosine phosphatase superfamily"/>
    <property type="match status" value="1"/>
</dbReference>
<dbReference type="CDD" id="cd14498">
    <property type="entry name" value="DSP"/>
    <property type="match status" value="1"/>
</dbReference>
<evidence type="ECO:0000256" key="3">
    <source>
        <dbReference type="ARBA" id="ARBA00022801"/>
    </source>
</evidence>
<dbReference type="InterPro" id="IPR016130">
    <property type="entry name" value="Tyr_Pase_AS"/>
</dbReference>
<dbReference type="AlphaFoldDB" id="A0A5K1UCU2"/>
<dbReference type="Pfam" id="PF00782">
    <property type="entry name" value="DSPc"/>
    <property type="match status" value="1"/>
</dbReference>
<keyword evidence="3" id="KW-0378">Hydrolase</keyword>
<dbReference type="VEuPathDB" id="AmoebaDB:EHI5A_045650"/>
<evidence type="ECO:0000259" key="7">
    <source>
        <dbReference type="PROSITE" id="PS50056"/>
    </source>
</evidence>
<dbReference type="GO" id="GO:0043409">
    <property type="term" value="P:negative regulation of MAPK cascade"/>
    <property type="evidence" value="ECO:0007669"/>
    <property type="project" value="TreeGrafter"/>
</dbReference>
<protein>
    <recommendedName>
        <fullName evidence="2">protein-tyrosine-phosphatase</fullName>
        <ecNumber evidence="2">3.1.3.48</ecNumber>
    </recommendedName>
</protein>
<dbReference type="OMA" id="CAYLMWK"/>
<dbReference type="InterPro" id="IPR000340">
    <property type="entry name" value="Dual-sp_phosphatase_cat-dom"/>
</dbReference>
<comment type="caution">
    <text evidence="8">The sequence shown here is derived from an EMBL/GenBank/DDBJ whole genome shotgun (WGS) entry which is preliminary data.</text>
</comment>
<dbReference type="SUPFAM" id="SSF52799">
    <property type="entry name" value="(Phosphotyrosine protein) phosphatases II"/>
    <property type="match status" value="1"/>
</dbReference>
<dbReference type="PANTHER" id="PTHR10159:SF519">
    <property type="entry name" value="DUAL SPECIFICITY PROTEIN PHOSPHATASE MPK3"/>
    <property type="match status" value="1"/>
</dbReference>
<evidence type="ECO:0000259" key="6">
    <source>
        <dbReference type="PROSITE" id="PS50054"/>
    </source>
</evidence>
<dbReference type="GO" id="GO:0004722">
    <property type="term" value="F:protein serine/threonine phosphatase activity"/>
    <property type="evidence" value="ECO:0007669"/>
    <property type="project" value="UniProtKB-EC"/>
</dbReference>
<dbReference type="EMBL" id="BDEQ01000001">
    <property type="protein sequence ID" value="GAT95640.1"/>
    <property type="molecule type" value="Genomic_DNA"/>
</dbReference>
<dbReference type="PANTHER" id="PTHR10159">
    <property type="entry name" value="DUAL SPECIFICITY PROTEIN PHOSPHATASE"/>
    <property type="match status" value="1"/>
</dbReference>
<feature type="domain" description="Tyrosine-protein phosphatase" evidence="6">
    <location>
        <begin position="10"/>
        <end position="163"/>
    </location>
</feature>
<reference evidence="8 9" key="1">
    <citation type="submission" date="2016-05" db="EMBL/GenBank/DDBJ databases">
        <title>First whole genome sequencing of Entamoeba histolytica HM1:IMSS-clone-6.</title>
        <authorList>
            <person name="Mukherjee Avik.K."/>
            <person name="Izumyama S."/>
            <person name="Nakada-Tsukui K."/>
            <person name="Nozaki T."/>
        </authorList>
    </citation>
    <scope>NUCLEOTIDE SEQUENCE [LARGE SCALE GENOMIC DNA]</scope>
    <source>
        <strain evidence="8 9">HM1:IMSS clone 6</strain>
    </source>
</reference>
<dbReference type="EC" id="3.1.3.48" evidence="2"/>
<dbReference type="GO" id="GO:0017017">
    <property type="term" value="F:MAP kinase tyrosine/serine/threonine phosphatase activity"/>
    <property type="evidence" value="ECO:0007669"/>
    <property type="project" value="TreeGrafter"/>
</dbReference>
<gene>
    <name evidence="8" type="ORF">CL6EHI_048550</name>
</gene>
<evidence type="ECO:0000256" key="1">
    <source>
        <dbReference type="ARBA" id="ARBA00008601"/>
    </source>
</evidence>
<dbReference type="InterPro" id="IPR000387">
    <property type="entry name" value="Tyr_Pase_dom"/>
</dbReference>
<organism evidence="8 9">
    <name type="scientific">Entamoeba histolytica</name>
    <dbReference type="NCBI Taxonomy" id="5759"/>
    <lineage>
        <taxon>Eukaryota</taxon>
        <taxon>Amoebozoa</taxon>
        <taxon>Evosea</taxon>
        <taxon>Archamoebae</taxon>
        <taxon>Mastigamoebida</taxon>
        <taxon>Entamoebidae</taxon>
        <taxon>Entamoeba</taxon>
    </lineage>
</organism>
<dbReference type="PROSITE" id="PS50054">
    <property type="entry name" value="TYR_PHOSPHATASE_DUAL"/>
    <property type="match status" value="1"/>
</dbReference>
<name>A0A5K1UCU2_ENTHI</name>
<dbReference type="PROSITE" id="PS50056">
    <property type="entry name" value="TYR_PHOSPHATASE_2"/>
    <property type="match status" value="1"/>
</dbReference>
<dbReference type="SMART" id="SM00195">
    <property type="entry name" value="DSPc"/>
    <property type="match status" value="1"/>
</dbReference>
<proteinExistence type="inferred from homology"/>
<dbReference type="GO" id="GO:0005737">
    <property type="term" value="C:cytoplasm"/>
    <property type="evidence" value="ECO:0007669"/>
    <property type="project" value="TreeGrafter"/>
</dbReference>
<evidence type="ECO:0000256" key="5">
    <source>
        <dbReference type="ARBA" id="ARBA00047761"/>
    </source>
</evidence>
<sequence>MSIEGYTNHDCAAIYPEKLYLGAVAVANDISILRKLNIKNIVNATGYLRGGYDNTIEQYPDAFPNEIHYLHLHINDQENFQITNYFQSCFDFIDHAFSQNEKVLVHCQAGISRSATLVIAYLIYHEKISLKDAYFKVYQVKKNIAPNKGFWKQLEDFEIKYFEYSKSSYPLVEYLTDRLYPMLSEQHSRDLIKEKLIETNCDITMTVALLLYN</sequence>
<feature type="domain" description="Tyrosine specific protein phosphatases" evidence="7">
    <location>
        <begin position="83"/>
        <end position="152"/>
    </location>
</feature>
<comment type="catalytic activity">
    <reaction evidence="5">
        <text>O-phospho-L-seryl-[protein] + H2O = L-seryl-[protein] + phosphate</text>
        <dbReference type="Rhea" id="RHEA:20629"/>
        <dbReference type="Rhea" id="RHEA-COMP:9863"/>
        <dbReference type="Rhea" id="RHEA-COMP:11604"/>
        <dbReference type="ChEBI" id="CHEBI:15377"/>
        <dbReference type="ChEBI" id="CHEBI:29999"/>
        <dbReference type="ChEBI" id="CHEBI:43474"/>
        <dbReference type="ChEBI" id="CHEBI:83421"/>
        <dbReference type="EC" id="3.1.3.16"/>
    </reaction>
</comment>
<dbReference type="VEuPathDB" id="AmoebaDB:KM1_079220"/>
<evidence type="ECO:0000256" key="2">
    <source>
        <dbReference type="ARBA" id="ARBA00013064"/>
    </source>
</evidence>
<accession>A0A5K1UCU2</accession>
<dbReference type="GO" id="GO:0033550">
    <property type="term" value="F:MAP kinase tyrosine phosphatase activity"/>
    <property type="evidence" value="ECO:0007669"/>
    <property type="project" value="TreeGrafter"/>
</dbReference>
<keyword evidence="4" id="KW-0904">Protein phosphatase</keyword>
<dbReference type="VEuPathDB" id="AmoebaDB:EHI7A_038820"/>
<dbReference type="InterPro" id="IPR029021">
    <property type="entry name" value="Prot-tyrosine_phosphatase-like"/>
</dbReference>
<dbReference type="VEuPathDB" id="AmoebaDB:EHI_048550"/>
<comment type="similarity">
    <text evidence="1">Belongs to the protein-tyrosine phosphatase family. Non-receptor class dual specificity subfamily.</text>
</comment>
<evidence type="ECO:0000313" key="9">
    <source>
        <dbReference type="Proteomes" id="UP000078387"/>
    </source>
</evidence>
<dbReference type="GO" id="GO:0008330">
    <property type="term" value="F:protein tyrosine/threonine phosphatase activity"/>
    <property type="evidence" value="ECO:0007669"/>
    <property type="project" value="TreeGrafter"/>
</dbReference>
<evidence type="ECO:0000313" key="8">
    <source>
        <dbReference type="EMBL" id="GAT95640.1"/>
    </source>
</evidence>
<evidence type="ECO:0000256" key="4">
    <source>
        <dbReference type="ARBA" id="ARBA00022912"/>
    </source>
</evidence>
<dbReference type="Proteomes" id="UP000078387">
    <property type="component" value="Unassembled WGS sequence"/>
</dbReference>